<dbReference type="PANTHER" id="PTHR35936">
    <property type="entry name" value="MEMBRANE-BOUND LYTIC MUREIN TRANSGLYCOSYLASE F"/>
    <property type="match status" value="1"/>
</dbReference>
<dbReference type="AlphaFoldDB" id="A0A923MYZ1"/>
<dbReference type="EMBL" id="JACORT010000016">
    <property type="protein sequence ID" value="MBC5786277.1"/>
    <property type="molecule type" value="Genomic_DNA"/>
</dbReference>
<gene>
    <name evidence="3" type="ORF">H8N03_25290</name>
</gene>
<dbReference type="Proteomes" id="UP000608513">
    <property type="component" value="Unassembled WGS sequence"/>
</dbReference>
<dbReference type="PROSITE" id="PS51257">
    <property type="entry name" value="PROKAR_LIPOPROTEIN"/>
    <property type="match status" value="1"/>
</dbReference>
<dbReference type="Gene3D" id="3.40.190.10">
    <property type="entry name" value="Periplasmic binding protein-like II"/>
    <property type="match status" value="2"/>
</dbReference>
<dbReference type="InterPro" id="IPR001638">
    <property type="entry name" value="Solute-binding_3/MltF_N"/>
</dbReference>
<evidence type="ECO:0000256" key="1">
    <source>
        <dbReference type="ARBA" id="ARBA00022729"/>
    </source>
</evidence>
<keyword evidence="1" id="KW-0732">Signal</keyword>
<accession>A0A923MYZ1</accession>
<dbReference type="CDD" id="cd13623">
    <property type="entry name" value="PBP2_AA_hypothetical"/>
    <property type="match status" value="1"/>
</dbReference>
<protein>
    <submittedName>
        <fullName evidence="3">ABC transporter substrate-binding protein</fullName>
    </submittedName>
</protein>
<dbReference type="Pfam" id="PF00497">
    <property type="entry name" value="SBP_bac_3"/>
    <property type="match status" value="1"/>
</dbReference>
<dbReference type="PROSITE" id="PS51318">
    <property type="entry name" value="TAT"/>
    <property type="match status" value="1"/>
</dbReference>
<dbReference type="InterPro" id="IPR006311">
    <property type="entry name" value="TAT_signal"/>
</dbReference>
<evidence type="ECO:0000313" key="3">
    <source>
        <dbReference type="EMBL" id="MBC5786277.1"/>
    </source>
</evidence>
<sequence>MTVTRRGFCAMGAAGLLAGCGTPGKPSAGAARAELGSTGKLRAAINFGNPILAARGADGPRGVSVDLAREAARRLELPIELVPFTSAGNTVEAIKARQVDLAFVAIDPVRAADMEYTAPYVIIEGAYAVREASPLRRNEDVDRPGTRIAVGRGSAYDLYLTREIKAASLVRVPTSPEVVDRFLEQNLEVAAGVKQQLEMDARRVGGVRLLPGRFMVIEQAMGVPKGRTAAQAWLSAYIEEMKASGFVAQALQRHGIQGAAVAPPRA</sequence>
<comment type="caution">
    <text evidence="3">The sequence shown here is derived from an EMBL/GenBank/DDBJ whole genome shotgun (WGS) entry which is preliminary data.</text>
</comment>
<dbReference type="RefSeq" id="WP_187079022.1">
    <property type="nucleotide sequence ID" value="NZ_JACORT010000016.1"/>
</dbReference>
<reference evidence="3" key="1">
    <citation type="submission" date="2020-08" db="EMBL/GenBank/DDBJ databases">
        <title>Ramlibacter sp. USB13 16S ribosomal RNA gene genome sequencing and assembly.</title>
        <authorList>
            <person name="Kang M."/>
        </authorList>
    </citation>
    <scope>NUCLEOTIDE SEQUENCE</scope>
    <source>
        <strain evidence="3">USB13</strain>
    </source>
</reference>
<proteinExistence type="predicted"/>
<keyword evidence="4" id="KW-1185">Reference proteome</keyword>
<feature type="domain" description="Solute-binding protein family 3/N-terminal" evidence="2">
    <location>
        <begin position="40"/>
        <end position="258"/>
    </location>
</feature>
<dbReference type="SMART" id="SM00062">
    <property type="entry name" value="PBPb"/>
    <property type="match status" value="1"/>
</dbReference>
<evidence type="ECO:0000259" key="2">
    <source>
        <dbReference type="SMART" id="SM00062"/>
    </source>
</evidence>
<organism evidence="3 4">
    <name type="scientific">Ramlibacter cellulosilyticus</name>
    <dbReference type="NCBI Taxonomy" id="2764187"/>
    <lineage>
        <taxon>Bacteria</taxon>
        <taxon>Pseudomonadati</taxon>
        <taxon>Pseudomonadota</taxon>
        <taxon>Betaproteobacteria</taxon>
        <taxon>Burkholderiales</taxon>
        <taxon>Comamonadaceae</taxon>
        <taxon>Ramlibacter</taxon>
    </lineage>
</organism>
<evidence type="ECO:0000313" key="4">
    <source>
        <dbReference type="Proteomes" id="UP000608513"/>
    </source>
</evidence>
<dbReference type="PANTHER" id="PTHR35936:SF17">
    <property type="entry name" value="ARGININE-BINDING EXTRACELLULAR PROTEIN ARTP"/>
    <property type="match status" value="1"/>
</dbReference>
<name>A0A923MYZ1_9BURK</name>
<dbReference type="SUPFAM" id="SSF53850">
    <property type="entry name" value="Periplasmic binding protein-like II"/>
    <property type="match status" value="1"/>
</dbReference>